<organism evidence="6 7">
    <name type="scientific">Cohnella endophytica</name>
    <dbReference type="NCBI Taxonomy" id="2419778"/>
    <lineage>
        <taxon>Bacteria</taxon>
        <taxon>Bacillati</taxon>
        <taxon>Bacillota</taxon>
        <taxon>Bacilli</taxon>
        <taxon>Bacillales</taxon>
        <taxon>Paenibacillaceae</taxon>
        <taxon>Cohnella</taxon>
    </lineage>
</organism>
<dbReference type="PANTHER" id="PTHR43649:SF33">
    <property type="entry name" value="POLYGALACTURONAN_RHAMNOGALACTURONAN-BINDING PROTEIN YTCQ"/>
    <property type="match status" value="1"/>
</dbReference>
<keyword evidence="4" id="KW-0564">Palmitate</keyword>
<gene>
    <name evidence="6" type="ORF">D7Z26_16290</name>
</gene>
<keyword evidence="3" id="KW-0472">Membrane</keyword>
<evidence type="ECO:0000313" key="6">
    <source>
        <dbReference type="EMBL" id="RKP51358.1"/>
    </source>
</evidence>
<evidence type="ECO:0000256" key="2">
    <source>
        <dbReference type="ARBA" id="ARBA00022729"/>
    </source>
</evidence>
<keyword evidence="5" id="KW-0449">Lipoprotein</keyword>
<keyword evidence="7" id="KW-1185">Reference proteome</keyword>
<evidence type="ECO:0000256" key="5">
    <source>
        <dbReference type="ARBA" id="ARBA00023288"/>
    </source>
</evidence>
<protein>
    <submittedName>
        <fullName evidence="6">Extracellular solute-binding protein</fullName>
    </submittedName>
</protein>
<dbReference type="RefSeq" id="WP_120978056.1">
    <property type="nucleotide sequence ID" value="NZ_RBZM01000007.1"/>
</dbReference>
<evidence type="ECO:0000256" key="4">
    <source>
        <dbReference type="ARBA" id="ARBA00023139"/>
    </source>
</evidence>
<dbReference type="PROSITE" id="PS51257">
    <property type="entry name" value="PROKAR_LIPOPROTEIN"/>
    <property type="match status" value="1"/>
</dbReference>
<proteinExistence type="predicted"/>
<reference evidence="6 7" key="1">
    <citation type="submission" date="2018-10" db="EMBL/GenBank/DDBJ databases">
        <title>Cohnella sp. M2MS4P-1, whole genome shotgun sequence.</title>
        <authorList>
            <person name="Tuo L."/>
        </authorList>
    </citation>
    <scope>NUCLEOTIDE SEQUENCE [LARGE SCALE GENOMIC DNA]</scope>
    <source>
        <strain evidence="6 7">M2MS4P-1</strain>
    </source>
</reference>
<name>A0A494XL64_9BACL</name>
<evidence type="ECO:0000256" key="3">
    <source>
        <dbReference type="ARBA" id="ARBA00023136"/>
    </source>
</evidence>
<dbReference type="OrthoDB" id="55273at2"/>
<accession>A0A494XL64</accession>
<dbReference type="AlphaFoldDB" id="A0A494XL64"/>
<keyword evidence="1" id="KW-1003">Cell membrane</keyword>
<dbReference type="Pfam" id="PF01547">
    <property type="entry name" value="SBP_bac_1"/>
    <property type="match status" value="1"/>
</dbReference>
<sequence length="426" mass="48695">MKRMKAIFSVIMIAALLTGCLDRKDKTPSGASKNDDLTGTITIWSYATDNEAKINKAFNQLYPGIKVEVIPVPWADYDRKFQIALATGADLPDIVTVESYWWGKWQQKKSVFEDLSLYGIQAADINEMSSELIRGPDGELAFVPVATGIACIWYRKDLAQKYYGFGDSNSLEKKLTSWDALLDLGRRIKEESQGKEFLFPDTMSVEEFLIASHKDYMDGNALLLTDRILPQFELIQKMLEQGYIAKYKGMDLDRSYVQGNVMFYPFADWRSDYIKSVDRNGTGKWGVMKPPGEVFVRGGYGYAIPKKSNQANKKLAAKRIEFVLSQQGSQAVIMDTNQFSAYRNAFTDTILRTTDPYFKENIQQKIFDWSKEIRKPVRYGEYDDIIEMELRIQAYNMMMSSITAKQAIDNARKEIESKLKGKILIK</sequence>
<dbReference type="Gene3D" id="3.40.190.10">
    <property type="entry name" value="Periplasmic binding protein-like II"/>
    <property type="match status" value="1"/>
</dbReference>
<dbReference type="PANTHER" id="PTHR43649">
    <property type="entry name" value="ARABINOSE-BINDING PROTEIN-RELATED"/>
    <property type="match status" value="1"/>
</dbReference>
<dbReference type="InterPro" id="IPR050490">
    <property type="entry name" value="Bact_solute-bd_prot1"/>
</dbReference>
<evidence type="ECO:0000256" key="1">
    <source>
        <dbReference type="ARBA" id="ARBA00022475"/>
    </source>
</evidence>
<dbReference type="SUPFAM" id="SSF53850">
    <property type="entry name" value="Periplasmic binding protein-like II"/>
    <property type="match status" value="1"/>
</dbReference>
<evidence type="ECO:0000313" key="7">
    <source>
        <dbReference type="Proteomes" id="UP000282076"/>
    </source>
</evidence>
<keyword evidence="2" id="KW-0732">Signal</keyword>
<comment type="caution">
    <text evidence="6">The sequence shown here is derived from an EMBL/GenBank/DDBJ whole genome shotgun (WGS) entry which is preliminary data.</text>
</comment>
<dbReference type="Proteomes" id="UP000282076">
    <property type="component" value="Unassembled WGS sequence"/>
</dbReference>
<dbReference type="InterPro" id="IPR006059">
    <property type="entry name" value="SBP"/>
</dbReference>
<dbReference type="EMBL" id="RBZM01000007">
    <property type="protein sequence ID" value="RKP51358.1"/>
    <property type="molecule type" value="Genomic_DNA"/>
</dbReference>